<dbReference type="GO" id="GO:0006015">
    <property type="term" value="P:5-phosphoribose 1-diphosphate biosynthetic process"/>
    <property type="evidence" value="ECO:0007669"/>
    <property type="project" value="UniProtKB-UniRule"/>
</dbReference>
<evidence type="ECO:0000256" key="5">
    <source>
        <dbReference type="ARBA" id="ARBA00022741"/>
    </source>
</evidence>
<evidence type="ECO:0000256" key="4">
    <source>
        <dbReference type="ARBA" id="ARBA00022727"/>
    </source>
</evidence>
<evidence type="ECO:0000313" key="14">
    <source>
        <dbReference type="EMBL" id="ABS60459.1"/>
    </source>
</evidence>
<evidence type="ECO:0000256" key="1">
    <source>
        <dbReference type="ARBA" id="ARBA00004996"/>
    </source>
</evidence>
<evidence type="ECO:0000313" key="15">
    <source>
        <dbReference type="Proteomes" id="UP000002415"/>
    </source>
</evidence>
<keyword evidence="4 12" id="KW-0545">Nucleotide biosynthesis</keyword>
<feature type="binding site" evidence="12">
    <location>
        <position position="134"/>
    </location>
    <ligand>
        <name>Mg(2+)</name>
        <dbReference type="ChEBI" id="CHEBI:18420"/>
    </ligand>
</feature>
<keyword evidence="2 12" id="KW-0808">Transferase</keyword>
<dbReference type="EMBL" id="CP000771">
    <property type="protein sequence ID" value="ABS60459.1"/>
    <property type="molecule type" value="Genomic_DNA"/>
</dbReference>
<dbReference type="HAMAP" id="MF_00583_B">
    <property type="entry name" value="RibP_PPkinase_B"/>
    <property type="match status" value="1"/>
</dbReference>
<dbReference type="GO" id="GO:0016301">
    <property type="term" value="F:kinase activity"/>
    <property type="evidence" value="ECO:0007669"/>
    <property type="project" value="UniProtKB-KW"/>
</dbReference>
<reference evidence="14 15" key="2">
    <citation type="journal article" date="2009" name="Proc. Natl. Acad. Sci. U.S.A.">
        <title>On the chimeric nature, thermophilic origin, and phylogenetic placement of the Thermotogales.</title>
        <authorList>
            <person name="Zhaxybayeva O."/>
            <person name="Swithers K.S."/>
            <person name="Lapierre P."/>
            <person name="Fournier G.P."/>
            <person name="Bickhart D.M."/>
            <person name="DeBoy R.T."/>
            <person name="Nelson K.E."/>
            <person name="Nesbo C.L."/>
            <person name="Doolittle W.F."/>
            <person name="Gogarten J.P."/>
            <person name="Noll K.M."/>
        </authorList>
    </citation>
    <scope>NUCLEOTIDE SEQUENCE [LARGE SCALE GENOMIC DNA]</scope>
    <source>
        <strain evidence="15">ATCC 35602 / DSM 5306 / Rt17-B1</strain>
    </source>
</reference>
<dbReference type="InterPro" id="IPR005946">
    <property type="entry name" value="Rib-P_diPkinase"/>
</dbReference>
<feature type="binding site" evidence="12">
    <location>
        <position position="200"/>
    </location>
    <ligand>
        <name>D-ribose 5-phosphate</name>
        <dbReference type="ChEBI" id="CHEBI:78346"/>
    </ligand>
</feature>
<dbReference type="RefSeq" id="WP_011993778.1">
    <property type="nucleotide sequence ID" value="NC_009718.1"/>
</dbReference>
<evidence type="ECO:0000256" key="12">
    <source>
        <dbReference type="HAMAP-Rule" id="MF_00583"/>
    </source>
</evidence>
<dbReference type="OrthoDB" id="9777067at2"/>
<dbReference type="CDD" id="cd06223">
    <property type="entry name" value="PRTases_typeI"/>
    <property type="match status" value="1"/>
</dbReference>
<dbReference type="Proteomes" id="UP000002415">
    <property type="component" value="Chromosome"/>
</dbReference>
<keyword evidence="12" id="KW-0963">Cytoplasm</keyword>
<protein>
    <recommendedName>
        <fullName evidence="12">Ribose-phosphate pyrophosphokinase</fullName>
        <shortName evidence="12">RPPK</shortName>
        <ecNumber evidence="12">2.7.6.1</ecNumber>
    </recommendedName>
    <alternativeName>
        <fullName evidence="12">5-phospho-D-ribosyl alpha-1-diphosphate synthase</fullName>
    </alternativeName>
    <alternativeName>
        <fullName evidence="12">Phosphoribosyl diphosphate synthase</fullName>
    </alternativeName>
    <alternativeName>
        <fullName evidence="12">Phosphoribosyl pyrophosphate synthase</fullName>
        <shortName evidence="12">P-Rib-PP synthase</shortName>
        <shortName evidence="12">PRPP synthase</shortName>
        <shortName evidence="12">PRPPase</shortName>
    </alternativeName>
</protein>
<dbReference type="GO" id="GO:0004749">
    <property type="term" value="F:ribose phosphate diphosphokinase activity"/>
    <property type="evidence" value="ECO:0007669"/>
    <property type="project" value="UniProtKB-UniRule"/>
</dbReference>
<dbReference type="EC" id="2.7.6.1" evidence="12"/>
<dbReference type="SUPFAM" id="SSF53271">
    <property type="entry name" value="PRTase-like"/>
    <property type="match status" value="1"/>
</dbReference>
<gene>
    <name evidence="12" type="primary">prs</name>
    <name evidence="14" type="ordered locus">Fnod_0604</name>
</gene>
<feature type="active site" evidence="12">
    <location>
        <position position="198"/>
    </location>
</feature>
<dbReference type="GO" id="GO:0002189">
    <property type="term" value="C:ribose phosphate diphosphokinase complex"/>
    <property type="evidence" value="ECO:0007669"/>
    <property type="project" value="TreeGrafter"/>
</dbReference>
<dbReference type="NCBIfam" id="NF002320">
    <property type="entry name" value="PRK01259.1"/>
    <property type="match status" value="1"/>
</dbReference>
<dbReference type="GO" id="GO:0000287">
    <property type="term" value="F:magnesium ion binding"/>
    <property type="evidence" value="ECO:0007669"/>
    <property type="project" value="UniProtKB-UniRule"/>
</dbReference>
<comment type="similarity">
    <text evidence="11 12">Belongs to the ribose-phosphate pyrophosphokinase family. Class I subfamily.</text>
</comment>
<name>A7HKM6_FERNB</name>
<keyword evidence="5 12" id="KW-0547">Nucleotide-binding</keyword>
<dbReference type="InterPro" id="IPR000842">
    <property type="entry name" value="PRib_PP_synth_CS"/>
</dbReference>
<reference evidence="14 15" key="1">
    <citation type="submission" date="2007-07" db="EMBL/GenBank/DDBJ databases">
        <title>Complete sequence of Fervidobacterium nodosum Rt17-B1.</title>
        <authorList>
            <consortium name="US DOE Joint Genome Institute"/>
            <person name="Copeland A."/>
            <person name="Lucas S."/>
            <person name="Lapidus A."/>
            <person name="Barry K."/>
            <person name="Glavina del Rio T."/>
            <person name="Dalin E."/>
            <person name="Tice H."/>
            <person name="Pitluck S."/>
            <person name="Saunders E."/>
            <person name="Brettin T."/>
            <person name="Bruce D."/>
            <person name="Detter J.C."/>
            <person name="Han C."/>
            <person name="Schmutz J."/>
            <person name="Larimer F."/>
            <person name="Land M."/>
            <person name="Hauser L."/>
            <person name="Kyrpides N."/>
            <person name="Mikhailova N."/>
            <person name="Nelson K."/>
            <person name="Gogarten J.P."/>
            <person name="Noll K."/>
            <person name="Richardson P."/>
        </authorList>
    </citation>
    <scope>NUCLEOTIDE SEQUENCE [LARGE SCALE GENOMIC DNA]</scope>
    <source>
        <strain evidence="15">ATCC 35602 / DSM 5306 / Rt17-B1</strain>
    </source>
</reference>
<comment type="catalytic activity">
    <reaction evidence="9 12">
        <text>D-ribose 5-phosphate + ATP = 5-phospho-alpha-D-ribose 1-diphosphate + AMP + H(+)</text>
        <dbReference type="Rhea" id="RHEA:15609"/>
        <dbReference type="ChEBI" id="CHEBI:15378"/>
        <dbReference type="ChEBI" id="CHEBI:30616"/>
        <dbReference type="ChEBI" id="CHEBI:58017"/>
        <dbReference type="ChEBI" id="CHEBI:78346"/>
        <dbReference type="ChEBI" id="CHEBI:456215"/>
        <dbReference type="EC" id="2.7.6.1"/>
    </reaction>
</comment>
<dbReference type="GO" id="GO:0006164">
    <property type="term" value="P:purine nucleotide biosynthetic process"/>
    <property type="evidence" value="ECO:0007669"/>
    <property type="project" value="TreeGrafter"/>
</dbReference>
<evidence type="ECO:0000259" key="13">
    <source>
        <dbReference type="Pfam" id="PF13793"/>
    </source>
</evidence>
<dbReference type="InterPro" id="IPR029099">
    <property type="entry name" value="Pribosyltran_N"/>
</dbReference>
<dbReference type="STRING" id="381764.Fnod_0604"/>
<evidence type="ECO:0000256" key="9">
    <source>
        <dbReference type="ARBA" id="ARBA00049535"/>
    </source>
</evidence>
<dbReference type="Pfam" id="PF14572">
    <property type="entry name" value="Pribosyl_synth"/>
    <property type="match status" value="1"/>
</dbReference>
<comment type="pathway">
    <text evidence="1 12">Metabolic intermediate biosynthesis; 5-phospho-alpha-D-ribose 1-diphosphate biosynthesis; 5-phospho-alpha-D-ribose 1-diphosphate from D-ribose 5-phosphate (route I): step 1/1.</text>
</comment>
<dbReference type="PANTHER" id="PTHR10210:SF41">
    <property type="entry name" value="RIBOSE-PHOSPHATE PYROPHOSPHOKINASE 1, CHLOROPLASTIC"/>
    <property type="match status" value="1"/>
</dbReference>
<dbReference type="Gene3D" id="3.40.50.2020">
    <property type="match status" value="2"/>
</dbReference>
<evidence type="ECO:0000256" key="11">
    <source>
        <dbReference type="ARBA" id="ARBA00061444"/>
    </source>
</evidence>
<accession>A7HKM6</accession>
<dbReference type="FunFam" id="3.40.50.2020:FF:000001">
    <property type="entry name" value="Ribose-phosphate pyrophosphokinase"/>
    <property type="match status" value="1"/>
</dbReference>
<keyword evidence="7 12" id="KW-0067">ATP-binding</keyword>
<feature type="domain" description="Ribose-phosphate pyrophosphokinase N-terminal" evidence="13">
    <location>
        <begin position="8"/>
        <end position="124"/>
    </location>
</feature>
<comment type="cofactor">
    <cofactor evidence="12">
        <name>Mg(2+)</name>
        <dbReference type="ChEBI" id="CHEBI:18420"/>
    </cofactor>
    <text evidence="12">Binds 2 Mg(2+) ions per subunit.</text>
</comment>
<dbReference type="KEGG" id="fno:Fnod_0604"/>
<dbReference type="NCBIfam" id="TIGR01251">
    <property type="entry name" value="ribP_PPkin"/>
    <property type="match status" value="1"/>
</dbReference>
<dbReference type="UniPathway" id="UPA00087">
    <property type="reaction ID" value="UER00172"/>
</dbReference>
<dbReference type="AlphaFoldDB" id="A7HKM6"/>
<evidence type="ECO:0000256" key="7">
    <source>
        <dbReference type="ARBA" id="ARBA00022840"/>
    </source>
</evidence>
<comment type="subunit">
    <text evidence="12">Homohexamer.</text>
</comment>
<feature type="binding site" evidence="12">
    <location>
        <position position="175"/>
    </location>
    <ligand>
        <name>Mg(2+)</name>
        <dbReference type="ChEBI" id="CHEBI:18420"/>
    </ligand>
</feature>
<proteinExistence type="inferred from homology"/>
<keyword evidence="15" id="KW-1185">Reference proteome</keyword>
<comment type="subcellular location">
    <subcellularLocation>
        <location evidence="12">Cytoplasm</location>
    </subcellularLocation>
</comment>
<feature type="binding site" evidence="12">
    <location>
        <begin position="41"/>
        <end position="43"/>
    </location>
    <ligand>
        <name>ATP</name>
        <dbReference type="ChEBI" id="CHEBI:30616"/>
    </ligand>
</feature>
<dbReference type="HOGENOM" id="CLU_033546_4_0_0"/>
<evidence type="ECO:0000256" key="10">
    <source>
        <dbReference type="ARBA" id="ARBA00054914"/>
    </source>
</evidence>
<dbReference type="InterPro" id="IPR029057">
    <property type="entry name" value="PRTase-like"/>
</dbReference>
<feature type="binding site" evidence="12">
    <location>
        <begin position="228"/>
        <end position="232"/>
    </location>
    <ligand>
        <name>D-ribose 5-phosphate</name>
        <dbReference type="ChEBI" id="CHEBI:78346"/>
    </ligand>
</feature>
<evidence type="ECO:0000256" key="8">
    <source>
        <dbReference type="ARBA" id="ARBA00022842"/>
    </source>
</evidence>
<comment type="function">
    <text evidence="10 12">Involved in the biosynthesis of the central metabolite phospho-alpha-D-ribosyl-1-pyrophosphate (PRPP) via the transfer of pyrophosphoryl group from ATP to 1-hydroxyl of ribose-5-phosphate (Rib-5-P).</text>
</comment>
<dbReference type="eggNOG" id="COG0462">
    <property type="taxonomic scope" value="Bacteria"/>
</dbReference>
<keyword evidence="3 12" id="KW-0479">Metal-binding</keyword>
<organism evidence="14 15">
    <name type="scientific">Fervidobacterium nodosum (strain ATCC 35602 / DSM 5306 / Rt17-B1)</name>
    <dbReference type="NCBI Taxonomy" id="381764"/>
    <lineage>
        <taxon>Bacteria</taxon>
        <taxon>Thermotogati</taxon>
        <taxon>Thermotogota</taxon>
        <taxon>Thermotogae</taxon>
        <taxon>Thermotogales</taxon>
        <taxon>Fervidobacteriaceae</taxon>
        <taxon>Fervidobacterium</taxon>
    </lineage>
</organism>
<dbReference type="GO" id="GO:0009156">
    <property type="term" value="P:ribonucleoside monophosphate biosynthetic process"/>
    <property type="evidence" value="ECO:0007669"/>
    <property type="project" value="InterPro"/>
</dbReference>
<dbReference type="Pfam" id="PF13793">
    <property type="entry name" value="Pribosyltran_N"/>
    <property type="match status" value="1"/>
</dbReference>
<sequence length="315" mass="34601">MQITRNEMKIFTGNANRVLAEKVASYIGMRLGDITVGRFADGEINVRIEETVRGHDVFLIQPTCPPVNENLMELLIMIDALKRASANSVAVVIPYYGYARQDRKAKGRDPITAKLVANLLTVAGATRVMTVDLHAEQVQGFFDIPVDNLWSFPVFLEELKKDSLLNDDAVIVSPDVGGVKRARQIAEKVGLPLAILDKRRPKDNVAEILNIIGDVRDKTAIIVDDIVDTARSLVEGANAVKNAGAKRVVACITHPVLSSGAPERIENSSIEKIYISDTIYHQSLPQKFKVVSVAPLLGEAIIRVRKNLSVSILFK</sequence>
<dbReference type="PROSITE" id="PS00114">
    <property type="entry name" value="PRPP_SYNTHASE"/>
    <property type="match status" value="1"/>
</dbReference>
<dbReference type="InterPro" id="IPR037515">
    <property type="entry name" value="Rib-P_diPkinase_bac"/>
</dbReference>
<evidence type="ECO:0000256" key="6">
    <source>
        <dbReference type="ARBA" id="ARBA00022777"/>
    </source>
</evidence>
<feature type="binding site" evidence="12">
    <location>
        <position position="224"/>
    </location>
    <ligand>
        <name>D-ribose 5-phosphate</name>
        <dbReference type="ChEBI" id="CHEBI:78346"/>
    </ligand>
</feature>
<dbReference type="GO" id="GO:0005737">
    <property type="term" value="C:cytoplasm"/>
    <property type="evidence" value="ECO:0007669"/>
    <property type="project" value="UniProtKB-SubCell"/>
</dbReference>
<keyword evidence="8 12" id="KW-0460">Magnesium</keyword>
<dbReference type="InterPro" id="IPR000836">
    <property type="entry name" value="PRTase_dom"/>
</dbReference>
<evidence type="ECO:0000256" key="3">
    <source>
        <dbReference type="ARBA" id="ARBA00022723"/>
    </source>
</evidence>
<evidence type="ECO:0000256" key="2">
    <source>
        <dbReference type="ARBA" id="ARBA00022679"/>
    </source>
</evidence>
<dbReference type="SMART" id="SM01400">
    <property type="entry name" value="Pribosyltran_N"/>
    <property type="match status" value="1"/>
</dbReference>
<keyword evidence="6 12" id="KW-0418">Kinase</keyword>
<dbReference type="GO" id="GO:0005524">
    <property type="term" value="F:ATP binding"/>
    <property type="evidence" value="ECO:0007669"/>
    <property type="project" value="UniProtKB-KW"/>
</dbReference>
<dbReference type="PANTHER" id="PTHR10210">
    <property type="entry name" value="RIBOSE-PHOSPHATE DIPHOSPHOKINASE FAMILY MEMBER"/>
    <property type="match status" value="1"/>
</dbReference>
<feature type="binding site" evidence="12">
    <location>
        <begin position="100"/>
        <end position="101"/>
    </location>
    <ligand>
        <name>ATP</name>
        <dbReference type="ChEBI" id="CHEBI:30616"/>
    </ligand>
</feature>